<dbReference type="EMBL" id="GBRH01172947">
    <property type="protein sequence ID" value="JAE24949.1"/>
    <property type="molecule type" value="Transcribed_RNA"/>
</dbReference>
<accession>A0A0A9GNE0</accession>
<proteinExistence type="predicted"/>
<dbReference type="AlphaFoldDB" id="A0A0A9GNE0"/>
<reference evidence="1" key="1">
    <citation type="submission" date="2014-09" db="EMBL/GenBank/DDBJ databases">
        <authorList>
            <person name="Magalhaes I.L.F."/>
            <person name="Oliveira U."/>
            <person name="Santos F.R."/>
            <person name="Vidigal T.H.D.A."/>
            <person name="Brescovit A.D."/>
            <person name="Santos A.J."/>
        </authorList>
    </citation>
    <scope>NUCLEOTIDE SEQUENCE</scope>
    <source>
        <tissue evidence="1">Shoot tissue taken approximately 20 cm above the soil surface</tissue>
    </source>
</reference>
<evidence type="ECO:0000313" key="1">
    <source>
        <dbReference type="EMBL" id="JAE24949.1"/>
    </source>
</evidence>
<protein>
    <submittedName>
        <fullName evidence="1">Uncharacterized protein</fullName>
    </submittedName>
</protein>
<reference evidence="1" key="2">
    <citation type="journal article" date="2015" name="Data Brief">
        <title>Shoot transcriptome of the giant reed, Arundo donax.</title>
        <authorList>
            <person name="Barrero R.A."/>
            <person name="Guerrero F.D."/>
            <person name="Moolhuijzen P."/>
            <person name="Goolsby J.A."/>
            <person name="Tidwell J."/>
            <person name="Bellgard S.E."/>
            <person name="Bellgard M.I."/>
        </authorList>
    </citation>
    <scope>NUCLEOTIDE SEQUENCE</scope>
    <source>
        <tissue evidence="1">Shoot tissue taken approximately 20 cm above the soil surface</tissue>
    </source>
</reference>
<organism evidence="1">
    <name type="scientific">Arundo donax</name>
    <name type="common">Giant reed</name>
    <name type="synonym">Donax arundinaceus</name>
    <dbReference type="NCBI Taxonomy" id="35708"/>
    <lineage>
        <taxon>Eukaryota</taxon>
        <taxon>Viridiplantae</taxon>
        <taxon>Streptophyta</taxon>
        <taxon>Embryophyta</taxon>
        <taxon>Tracheophyta</taxon>
        <taxon>Spermatophyta</taxon>
        <taxon>Magnoliopsida</taxon>
        <taxon>Liliopsida</taxon>
        <taxon>Poales</taxon>
        <taxon>Poaceae</taxon>
        <taxon>PACMAD clade</taxon>
        <taxon>Arundinoideae</taxon>
        <taxon>Arundineae</taxon>
        <taxon>Arundo</taxon>
    </lineage>
</organism>
<name>A0A0A9GNE0_ARUDO</name>
<sequence>MVHILNTSKSTDKKASTLTQIKSAYWIQIYQKSS</sequence>